<dbReference type="NCBIfam" id="TIGR01021">
    <property type="entry name" value="rpsE_bact"/>
    <property type="match status" value="1"/>
</dbReference>
<dbReference type="InterPro" id="IPR014721">
    <property type="entry name" value="Ribsml_uS5_D2-typ_fold_subgr"/>
</dbReference>
<reference evidence="10" key="1">
    <citation type="journal article" date="2019" name="Mitochondrial DNA Part B Resour">
        <title>The complete plastid genome of the brown alga Scytosiphon lomentaria (scytosiphonaceae, phaeophyceae).</title>
        <authorList>
            <person name="Xu K."/>
            <person name="Zhou B."/>
            <person name="Sun Y."/>
            <person name="Zang Y."/>
        </authorList>
    </citation>
    <scope>NUCLEOTIDE SEQUENCE</scope>
</reference>
<keyword evidence="4 7" id="KW-0689">Ribosomal protein</keyword>
<dbReference type="Gene3D" id="3.30.160.20">
    <property type="match status" value="1"/>
</dbReference>
<comment type="subunit">
    <text evidence="7">Part of the 30S ribosomal subunit. Contacts protein S4.</text>
</comment>
<proteinExistence type="inferred from homology"/>
<comment type="subcellular location">
    <subcellularLocation>
        <location evidence="7">Plastid</location>
        <location evidence="7">Chloroplast</location>
    </subcellularLocation>
</comment>
<dbReference type="EMBL" id="MK798154">
    <property type="protein sequence ID" value="QQP22255.1"/>
    <property type="molecule type" value="Genomic_DNA"/>
</dbReference>
<dbReference type="InterPro" id="IPR005712">
    <property type="entry name" value="Ribosomal_uS5_bac-type"/>
</dbReference>
<dbReference type="GO" id="GO:0009507">
    <property type="term" value="C:chloroplast"/>
    <property type="evidence" value="ECO:0007669"/>
    <property type="project" value="UniProtKB-SubCell"/>
</dbReference>
<dbReference type="InterPro" id="IPR005324">
    <property type="entry name" value="Ribosomal_uS5_C"/>
</dbReference>
<protein>
    <recommendedName>
        <fullName evidence="6 7">Small ribosomal subunit protein uS5c</fullName>
    </recommendedName>
</protein>
<evidence type="ECO:0000256" key="6">
    <source>
        <dbReference type="ARBA" id="ARBA00035156"/>
    </source>
</evidence>
<keyword evidence="3 7" id="KW-0694">RNA-binding</keyword>
<keyword evidence="2 7" id="KW-0699">rRNA-binding</keyword>
<dbReference type="SUPFAM" id="SSF54768">
    <property type="entry name" value="dsRNA-binding domain-like"/>
    <property type="match status" value="1"/>
</dbReference>
<keyword evidence="10" id="KW-0934">Plastid</keyword>
<dbReference type="SUPFAM" id="SSF54211">
    <property type="entry name" value="Ribosomal protein S5 domain 2-like"/>
    <property type="match status" value="1"/>
</dbReference>
<name>A0A7T8JJZ4_SCYLO</name>
<dbReference type="InterPro" id="IPR000851">
    <property type="entry name" value="Ribosomal_uS5"/>
</dbReference>
<feature type="domain" description="S5 DRBM" evidence="9">
    <location>
        <begin position="17"/>
        <end position="80"/>
    </location>
</feature>
<sequence length="174" mass="18708">MKFLITFMTNQNKDINWEKRVVKVSRVSKVVKGGKKISFRATVVVGDMEYQVGVGVGKAEEVSTAIKKAETDARKNVIIVPIAEGKTIPHATVGVECGSKVFIRPAVPGTGVIAGGSVRIVLELAGIKNILSKQLGSNNPLNNARATITALKSLDTIKQVMEKRQISLEQVLGK</sequence>
<evidence type="ECO:0000256" key="3">
    <source>
        <dbReference type="ARBA" id="ARBA00022884"/>
    </source>
</evidence>
<evidence type="ECO:0000256" key="2">
    <source>
        <dbReference type="ARBA" id="ARBA00022730"/>
    </source>
</evidence>
<dbReference type="AlphaFoldDB" id="A0A7T8JJZ4"/>
<dbReference type="InterPro" id="IPR013810">
    <property type="entry name" value="Ribosomal_uS5_N"/>
</dbReference>
<dbReference type="GO" id="GO:0015935">
    <property type="term" value="C:small ribosomal subunit"/>
    <property type="evidence" value="ECO:0007669"/>
    <property type="project" value="InterPro"/>
</dbReference>
<dbReference type="PANTHER" id="PTHR48432">
    <property type="entry name" value="S5 DRBM DOMAIN-CONTAINING PROTEIN"/>
    <property type="match status" value="1"/>
</dbReference>
<dbReference type="FunFam" id="3.30.230.10:FF:000002">
    <property type="entry name" value="30S ribosomal protein S5"/>
    <property type="match status" value="1"/>
</dbReference>
<evidence type="ECO:0000256" key="5">
    <source>
        <dbReference type="ARBA" id="ARBA00023274"/>
    </source>
</evidence>
<evidence type="ECO:0000256" key="7">
    <source>
        <dbReference type="HAMAP-Rule" id="MF_01307"/>
    </source>
</evidence>
<dbReference type="GO" id="GO:0006412">
    <property type="term" value="P:translation"/>
    <property type="evidence" value="ECO:0007669"/>
    <property type="project" value="UniProtKB-UniRule"/>
</dbReference>
<geneLocation type="chloroplast" evidence="10"/>
<comment type="similarity">
    <text evidence="1 7 8">Belongs to the universal ribosomal protein uS5 family.</text>
</comment>
<dbReference type="PROSITE" id="PS50881">
    <property type="entry name" value="S5_DSRBD"/>
    <property type="match status" value="1"/>
</dbReference>
<comment type="function">
    <text evidence="7">With S4 and S12 plays an important role in translational accuracy.</text>
</comment>
<keyword evidence="5 7" id="KW-0687">Ribonucleoprotein</keyword>
<comment type="domain">
    <text evidence="7">The N-terminal domain interacts with the head of the 30S subunit; the C-terminal domain interacts with the body and contacts protein S4. The interaction surface between S4 and S5 is involved in control of translational fidelity.</text>
</comment>
<dbReference type="InterPro" id="IPR020568">
    <property type="entry name" value="Ribosomal_Su5_D2-typ_SF"/>
</dbReference>
<dbReference type="GO" id="GO:0019843">
    <property type="term" value="F:rRNA binding"/>
    <property type="evidence" value="ECO:0007669"/>
    <property type="project" value="UniProtKB-UniRule"/>
</dbReference>
<evidence type="ECO:0000313" key="10">
    <source>
        <dbReference type="EMBL" id="QQP22255.1"/>
    </source>
</evidence>
<dbReference type="Pfam" id="PF03719">
    <property type="entry name" value="Ribosomal_S5_C"/>
    <property type="match status" value="1"/>
</dbReference>
<organism evidence="10">
    <name type="scientific">Scytosiphon lomentaria</name>
    <name type="common">Beanweed</name>
    <name type="synonym">Chorda lomentaria</name>
    <dbReference type="NCBI Taxonomy" id="27967"/>
    <lineage>
        <taxon>Eukaryota</taxon>
        <taxon>Sar</taxon>
        <taxon>Stramenopiles</taxon>
        <taxon>Ochrophyta</taxon>
        <taxon>PX clade</taxon>
        <taxon>Phaeophyceae</taxon>
        <taxon>Ectocarpales</taxon>
        <taxon>Scytosiphonaceae</taxon>
        <taxon>Scytosiphon</taxon>
    </lineage>
</organism>
<keyword evidence="10" id="KW-0150">Chloroplast</keyword>
<evidence type="ECO:0000259" key="9">
    <source>
        <dbReference type="PROSITE" id="PS50881"/>
    </source>
</evidence>
<evidence type="ECO:0000256" key="8">
    <source>
        <dbReference type="RuleBase" id="RU003823"/>
    </source>
</evidence>
<dbReference type="HAMAP" id="MF_01307_B">
    <property type="entry name" value="Ribosomal_uS5_B"/>
    <property type="match status" value="1"/>
</dbReference>
<accession>A0A7T8JJZ4</accession>
<dbReference type="GeneID" id="67145514"/>
<dbReference type="GO" id="GO:0003735">
    <property type="term" value="F:structural constituent of ribosome"/>
    <property type="evidence" value="ECO:0007669"/>
    <property type="project" value="UniProtKB-UniRule"/>
</dbReference>
<evidence type="ECO:0000256" key="4">
    <source>
        <dbReference type="ARBA" id="ARBA00022980"/>
    </source>
</evidence>
<dbReference type="Pfam" id="PF00333">
    <property type="entry name" value="Ribosomal_S5"/>
    <property type="match status" value="1"/>
</dbReference>
<gene>
    <name evidence="7 10" type="primary">rps5</name>
</gene>
<dbReference type="Gene3D" id="3.30.230.10">
    <property type="match status" value="1"/>
</dbReference>
<dbReference type="RefSeq" id="YP_010147411.1">
    <property type="nucleotide sequence ID" value="NC_057081.1"/>
</dbReference>
<dbReference type="PANTHER" id="PTHR48432:SF1">
    <property type="entry name" value="S5 DRBM DOMAIN-CONTAINING PROTEIN"/>
    <property type="match status" value="1"/>
</dbReference>
<evidence type="ECO:0000256" key="1">
    <source>
        <dbReference type="ARBA" id="ARBA00008945"/>
    </source>
</evidence>